<accession>A0ABS4II71</accession>
<gene>
    <name evidence="1" type="ORF">J2Z83_002773</name>
</gene>
<sequence>MNWMVGNKEVLQALATFGIDAEKPSGTIFL</sequence>
<protein>
    <submittedName>
        <fullName evidence="1">Uncharacterized protein</fullName>
    </submittedName>
</protein>
<keyword evidence="2" id="KW-1185">Reference proteome</keyword>
<comment type="caution">
    <text evidence="1">The sequence shown here is derived from an EMBL/GenBank/DDBJ whole genome shotgun (WGS) entry which is preliminary data.</text>
</comment>
<name>A0ABS4II71_9BACI</name>
<evidence type="ECO:0000313" key="1">
    <source>
        <dbReference type="EMBL" id="MBP1970637.1"/>
    </source>
</evidence>
<dbReference type="EMBL" id="JAGGKX010000015">
    <property type="protein sequence ID" value="MBP1970637.1"/>
    <property type="molecule type" value="Genomic_DNA"/>
</dbReference>
<evidence type="ECO:0000313" key="2">
    <source>
        <dbReference type="Proteomes" id="UP001519345"/>
    </source>
</evidence>
<organism evidence="1 2">
    <name type="scientific">Virgibacillus natechei</name>
    <dbReference type="NCBI Taxonomy" id="1216297"/>
    <lineage>
        <taxon>Bacteria</taxon>
        <taxon>Bacillati</taxon>
        <taxon>Bacillota</taxon>
        <taxon>Bacilli</taxon>
        <taxon>Bacillales</taxon>
        <taxon>Bacillaceae</taxon>
        <taxon>Virgibacillus</taxon>
    </lineage>
</organism>
<dbReference type="Proteomes" id="UP001519345">
    <property type="component" value="Unassembled WGS sequence"/>
</dbReference>
<proteinExistence type="predicted"/>
<reference evidence="1 2" key="1">
    <citation type="submission" date="2021-03" db="EMBL/GenBank/DDBJ databases">
        <title>Genomic Encyclopedia of Type Strains, Phase IV (KMG-IV): sequencing the most valuable type-strain genomes for metagenomic binning, comparative biology and taxonomic classification.</title>
        <authorList>
            <person name="Goeker M."/>
        </authorList>
    </citation>
    <scope>NUCLEOTIDE SEQUENCE [LARGE SCALE GENOMIC DNA]</scope>
    <source>
        <strain evidence="1 2">DSM 25609</strain>
    </source>
</reference>